<proteinExistence type="inferred from homology"/>
<accession>A0ABU7AKV7</accession>
<evidence type="ECO:0000256" key="4">
    <source>
        <dbReference type="ARBA" id="ARBA00022622"/>
    </source>
</evidence>
<evidence type="ECO:0000256" key="7">
    <source>
        <dbReference type="ARBA" id="ARBA00023136"/>
    </source>
</evidence>
<comment type="similarity">
    <text evidence="2 11">Belongs to the glypican family.</text>
</comment>
<dbReference type="Proteomes" id="UP001345963">
    <property type="component" value="Unassembled WGS sequence"/>
</dbReference>
<evidence type="ECO:0000256" key="3">
    <source>
        <dbReference type="ARBA" id="ARBA00022475"/>
    </source>
</evidence>
<gene>
    <name evidence="13" type="primary">GPC6_3</name>
    <name evidence="13" type="ORF">ATANTOWER_030728</name>
</gene>
<evidence type="ECO:0000256" key="11">
    <source>
        <dbReference type="RuleBase" id="RU003518"/>
    </source>
</evidence>
<keyword evidence="14" id="KW-1185">Reference proteome</keyword>
<dbReference type="PANTHER" id="PTHR10822:SF31">
    <property type="entry name" value="GLYPICAN-6"/>
    <property type="match status" value="1"/>
</dbReference>
<evidence type="ECO:0000256" key="2">
    <source>
        <dbReference type="ARBA" id="ARBA00010260"/>
    </source>
</evidence>
<name>A0ABU7AKV7_9TELE</name>
<sequence>MVMKDAVYGIGTGEHLRVCPKGYTCCTSEMEDKVSQQSKQEFEIMVEDSSHNMRTTFISRHKKFDGHIILTKEASAISCLHSCSVSQVDMSFVHLLKAIPIRA</sequence>
<comment type="subcellular location">
    <subcellularLocation>
        <location evidence="1 12">Cell membrane</location>
        <topology evidence="1 12">Lipid-anchor</topology>
        <topology evidence="1 12">GPI-anchor</topology>
    </subcellularLocation>
</comment>
<evidence type="ECO:0000256" key="12">
    <source>
        <dbReference type="RuleBase" id="RU003519"/>
    </source>
</evidence>
<keyword evidence="6 12" id="KW-0654">Proteoglycan</keyword>
<protein>
    <submittedName>
        <fullName evidence="13">Glypican-6</fullName>
    </submittedName>
</protein>
<dbReference type="EMBL" id="JAHUTI010020504">
    <property type="protein sequence ID" value="MED6238832.1"/>
    <property type="molecule type" value="Genomic_DNA"/>
</dbReference>
<comment type="function">
    <text evidence="12">Cell surface proteoglycan.</text>
</comment>
<evidence type="ECO:0000313" key="13">
    <source>
        <dbReference type="EMBL" id="MED6238832.1"/>
    </source>
</evidence>
<keyword evidence="3" id="KW-1003">Cell membrane</keyword>
<evidence type="ECO:0000256" key="9">
    <source>
        <dbReference type="ARBA" id="ARBA00023207"/>
    </source>
</evidence>
<keyword evidence="9 12" id="KW-0357">Heparan sulfate</keyword>
<dbReference type="PANTHER" id="PTHR10822">
    <property type="entry name" value="GLYPICAN"/>
    <property type="match status" value="1"/>
</dbReference>
<keyword evidence="10 12" id="KW-0449">Lipoprotein</keyword>
<keyword evidence="4 12" id="KW-0336">GPI-anchor</keyword>
<keyword evidence="7 12" id="KW-0472">Membrane</keyword>
<evidence type="ECO:0000256" key="1">
    <source>
        <dbReference type="ARBA" id="ARBA00004609"/>
    </source>
</evidence>
<evidence type="ECO:0000256" key="8">
    <source>
        <dbReference type="ARBA" id="ARBA00023180"/>
    </source>
</evidence>
<dbReference type="InterPro" id="IPR001863">
    <property type="entry name" value="Glypican"/>
</dbReference>
<evidence type="ECO:0000256" key="6">
    <source>
        <dbReference type="ARBA" id="ARBA00022974"/>
    </source>
</evidence>
<keyword evidence="5" id="KW-0732">Signal</keyword>
<comment type="caution">
    <text evidence="13">The sequence shown here is derived from an EMBL/GenBank/DDBJ whole genome shotgun (WGS) entry which is preliminary data.</text>
</comment>
<evidence type="ECO:0000313" key="14">
    <source>
        <dbReference type="Proteomes" id="UP001345963"/>
    </source>
</evidence>
<organism evidence="13 14">
    <name type="scientific">Ataeniobius toweri</name>
    <dbReference type="NCBI Taxonomy" id="208326"/>
    <lineage>
        <taxon>Eukaryota</taxon>
        <taxon>Metazoa</taxon>
        <taxon>Chordata</taxon>
        <taxon>Craniata</taxon>
        <taxon>Vertebrata</taxon>
        <taxon>Euteleostomi</taxon>
        <taxon>Actinopterygii</taxon>
        <taxon>Neopterygii</taxon>
        <taxon>Teleostei</taxon>
        <taxon>Neoteleostei</taxon>
        <taxon>Acanthomorphata</taxon>
        <taxon>Ovalentaria</taxon>
        <taxon>Atherinomorphae</taxon>
        <taxon>Cyprinodontiformes</taxon>
        <taxon>Goodeidae</taxon>
        <taxon>Ataeniobius</taxon>
    </lineage>
</organism>
<reference evidence="13 14" key="1">
    <citation type="submission" date="2021-07" db="EMBL/GenBank/DDBJ databases">
        <authorList>
            <person name="Palmer J.M."/>
        </authorList>
    </citation>
    <scope>NUCLEOTIDE SEQUENCE [LARGE SCALE GENOMIC DNA]</scope>
    <source>
        <strain evidence="13 14">AT_MEX2019</strain>
        <tissue evidence="13">Muscle</tissue>
    </source>
</reference>
<dbReference type="Pfam" id="PF01153">
    <property type="entry name" value="Glypican"/>
    <property type="match status" value="1"/>
</dbReference>
<keyword evidence="8" id="KW-0325">Glycoprotein</keyword>
<evidence type="ECO:0000256" key="10">
    <source>
        <dbReference type="ARBA" id="ARBA00023288"/>
    </source>
</evidence>
<evidence type="ECO:0000256" key="5">
    <source>
        <dbReference type="ARBA" id="ARBA00022729"/>
    </source>
</evidence>